<feature type="signal peptide" evidence="1">
    <location>
        <begin position="1"/>
        <end position="25"/>
    </location>
</feature>
<organism evidence="2 3">
    <name type="scientific">Rhizocola hellebori</name>
    <dbReference type="NCBI Taxonomy" id="1392758"/>
    <lineage>
        <taxon>Bacteria</taxon>
        <taxon>Bacillati</taxon>
        <taxon>Actinomycetota</taxon>
        <taxon>Actinomycetes</taxon>
        <taxon>Micromonosporales</taxon>
        <taxon>Micromonosporaceae</taxon>
        <taxon>Rhizocola</taxon>
    </lineage>
</organism>
<proteinExistence type="predicted"/>
<feature type="chain" id="PRO_5039633912" description="Secreted protein" evidence="1">
    <location>
        <begin position="26"/>
        <end position="282"/>
    </location>
</feature>
<dbReference type="RefSeq" id="WP_203907058.1">
    <property type="nucleotide sequence ID" value="NZ_BONY01000006.1"/>
</dbReference>
<gene>
    <name evidence="2" type="ORF">Rhe02_11970</name>
</gene>
<sequence>MQIGKAGVVAAGALATVAVMGSAAAAAPATNVVMDKSTPTTALTMGKSALSMKAPWDTVQQPLITIGVGSSAKLVPWQICGSNAVGGVGAVASASSANTVIGDCYNANVLLKQDTTSGIISILDDTSVLALPWQVCGSNAVAGVGATVSVGTPNTVTGDCYNANNIILEPDGESPDNGTLLSLLSGSIVSVAPWQVCGSSAVAGLGAVVAANSPTTVLGDCVNATADIEPRENPAEIPLLSNLDLTLLPFQFCGENGPVSLVGLVIPINSPALVAGECISHA</sequence>
<evidence type="ECO:0008006" key="4">
    <source>
        <dbReference type="Google" id="ProtNLM"/>
    </source>
</evidence>
<dbReference type="Proteomes" id="UP000612899">
    <property type="component" value="Unassembled WGS sequence"/>
</dbReference>
<dbReference type="EMBL" id="BONY01000006">
    <property type="protein sequence ID" value="GIH03130.1"/>
    <property type="molecule type" value="Genomic_DNA"/>
</dbReference>
<evidence type="ECO:0000313" key="3">
    <source>
        <dbReference type="Proteomes" id="UP000612899"/>
    </source>
</evidence>
<keyword evidence="3" id="KW-1185">Reference proteome</keyword>
<protein>
    <recommendedName>
        <fullName evidence="4">Secreted protein</fullName>
    </recommendedName>
</protein>
<accession>A0A8J3VDZ5</accession>
<name>A0A8J3VDZ5_9ACTN</name>
<evidence type="ECO:0000313" key="2">
    <source>
        <dbReference type="EMBL" id="GIH03130.1"/>
    </source>
</evidence>
<comment type="caution">
    <text evidence="2">The sequence shown here is derived from an EMBL/GenBank/DDBJ whole genome shotgun (WGS) entry which is preliminary data.</text>
</comment>
<evidence type="ECO:0000256" key="1">
    <source>
        <dbReference type="SAM" id="SignalP"/>
    </source>
</evidence>
<dbReference type="AlphaFoldDB" id="A0A8J3VDZ5"/>
<reference evidence="2" key="1">
    <citation type="submission" date="2021-01" db="EMBL/GenBank/DDBJ databases">
        <title>Whole genome shotgun sequence of Rhizocola hellebori NBRC 109834.</title>
        <authorList>
            <person name="Komaki H."/>
            <person name="Tamura T."/>
        </authorList>
    </citation>
    <scope>NUCLEOTIDE SEQUENCE</scope>
    <source>
        <strain evidence="2">NBRC 109834</strain>
    </source>
</reference>
<keyword evidence="1" id="KW-0732">Signal</keyword>